<proteinExistence type="predicted"/>
<dbReference type="EMBL" id="BSEV01000001">
    <property type="protein sequence ID" value="GLK06979.1"/>
    <property type="molecule type" value="Genomic_DNA"/>
</dbReference>
<sequence>MLDSDVETSDARRSPPPPGGTPRPRPRRRRWASLGVALALVIGASGGTYYALRGGESSTPQASAALPTVPVVRVDMISVRNVDGTLEHAGSYTVLGGGGRITWLPEAGDVIRRGERVYGVDGHGVPLFYGTTPFWRDLRQGMTGRDVRQLERNLKALGYGRDHGMTVDREFTWATARAVMDWQDDLNVPRTGEVRMDAVTVQPGPIRVTALNAVLGAQAGGTVLTASGTERVITVKLPVNDQRLARKGSEVRVTLPGGKTATGRVTSIGRVASAGATNAQSQTGEGTRNATVAVHVTLDGVKSAGGLDGAPATVGFSGVKHRGVLAVPINALLASGEGEYAVKVVEADGTSRDVPVRLGVFDGDNVEVSGDLAPGMRVEVPRS</sequence>
<evidence type="ECO:0000256" key="2">
    <source>
        <dbReference type="ARBA" id="ARBA00023054"/>
    </source>
</evidence>
<dbReference type="GO" id="GO:0030313">
    <property type="term" value="C:cell envelope"/>
    <property type="evidence" value="ECO:0007669"/>
    <property type="project" value="UniProtKB-SubCell"/>
</dbReference>
<evidence type="ECO:0000313" key="7">
    <source>
        <dbReference type="Proteomes" id="UP001143474"/>
    </source>
</evidence>
<protein>
    <submittedName>
        <fullName evidence="6">Peptidoglycan-binding protein</fullName>
    </submittedName>
</protein>
<dbReference type="InterPro" id="IPR050465">
    <property type="entry name" value="UPF0194_transport"/>
</dbReference>
<dbReference type="Gene3D" id="2.40.420.20">
    <property type="match status" value="1"/>
</dbReference>
<dbReference type="InterPro" id="IPR036365">
    <property type="entry name" value="PGBD-like_sf"/>
</dbReference>
<dbReference type="Proteomes" id="UP001143474">
    <property type="component" value="Unassembled WGS sequence"/>
</dbReference>
<organism evidence="6 7">
    <name type="scientific">Streptosporangium carneum</name>
    <dbReference type="NCBI Taxonomy" id="47481"/>
    <lineage>
        <taxon>Bacteria</taxon>
        <taxon>Bacillati</taxon>
        <taxon>Actinomycetota</taxon>
        <taxon>Actinomycetes</taxon>
        <taxon>Streptosporangiales</taxon>
        <taxon>Streptosporangiaceae</taxon>
        <taxon>Streptosporangium</taxon>
    </lineage>
</organism>
<evidence type="ECO:0000256" key="1">
    <source>
        <dbReference type="ARBA" id="ARBA00004196"/>
    </source>
</evidence>
<dbReference type="RefSeq" id="WP_271215556.1">
    <property type="nucleotide sequence ID" value="NZ_BAAAVD010000006.1"/>
</dbReference>
<dbReference type="Pfam" id="PF01471">
    <property type="entry name" value="PG_binding_1"/>
    <property type="match status" value="1"/>
</dbReference>
<gene>
    <name evidence="6" type="ORF">GCM10017600_03840</name>
</gene>
<evidence type="ECO:0000256" key="3">
    <source>
        <dbReference type="SAM" id="MobiDB-lite"/>
    </source>
</evidence>
<dbReference type="InterPro" id="IPR036366">
    <property type="entry name" value="PGBDSf"/>
</dbReference>
<dbReference type="Gene3D" id="1.10.101.10">
    <property type="entry name" value="PGBD-like superfamily/PGBD"/>
    <property type="match status" value="1"/>
</dbReference>
<dbReference type="AlphaFoldDB" id="A0A9W6HX42"/>
<evidence type="ECO:0000256" key="4">
    <source>
        <dbReference type="SAM" id="Phobius"/>
    </source>
</evidence>
<comment type="subcellular location">
    <subcellularLocation>
        <location evidence="1">Cell envelope</location>
    </subcellularLocation>
</comment>
<reference evidence="6" key="2">
    <citation type="submission" date="2023-01" db="EMBL/GenBank/DDBJ databases">
        <authorList>
            <person name="Sun Q."/>
            <person name="Evtushenko L."/>
        </authorList>
    </citation>
    <scope>NUCLEOTIDE SEQUENCE</scope>
    <source>
        <strain evidence="6">VKM Ac-2007</strain>
    </source>
</reference>
<dbReference type="PANTHER" id="PTHR32347:SF23">
    <property type="entry name" value="BLL5650 PROTEIN"/>
    <property type="match status" value="1"/>
</dbReference>
<keyword evidence="2" id="KW-0175">Coiled coil</keyword>
<accession>A0A9W6HX42</accession>
<keyword evidence="4" id="KW-1133">Transmembrane helix</keyword>
<feature type="region of interest" description="Disordered" evidence="3">
    <location>
        <begin position="1"/>
        <end position="28"/>
    </location>
</feature>
<evidence type="ECO:0000313" key="6">
    <source>
        <dbReference type="EMBL" id="GLK06979.1"/>
    </source>
</evidence>
<reference evidence="6" key="1">
    <citation type="journal article" date="2014" name="Int. J. Syst. Evol. Microbiol.">
        <title>Complete genome sequence of Corynebacterium casei LMG S-19264T (=DSM 44701T), isolated from a smear-ripened cheese.</title>
        <authorList>
            <consortium name="US DOE Joint Genome Institute (JGI-PGF)"/>
            <person name="Walter F."/>
            <person name="Albersmeier A."/>
            <person name="Kalinowski J."/>
            <person name="Ruckert C."/>
        </authorList>
    </citation>
    <scope>NUCLEOTIDE SEQUENCE</scope>
    <source>
        <strain evidence="6">VKM Ac-2007</strain>
    </source>
</reference>
<evidence type="ECO:0000259" key="5">
    <source>
        <dbReference type="Pfam" id="PF01471"/>
    </source>
</evidence>
<keyword evidence="7" id="KW-1185">Reference proteome</keyword>
<feature type="transmembrane region" description="Helical" evidence="4">
    <location>
        <begin position="31"/>
        <end position="52"/>
    </location>
</feature>
<feature type="compositionally biased region" description="Pro residues" evidence="3">
    <location>
        <begin position="14"/>
        <end position="23"/>
    </location>
</feature>
<keyword evidence="4" id="KW-0472">Membrane</keyword>
<dbReference type="SUPFAM" id="SSF47090">
    <property type="entry name" value="PGBD-like"/>
    <property type="match status" value="1"/>
</dbReference>
<dbReference type="InterPro" id="IPR002477">
    <property type="entry name" value="Peptidoglycan-bd-like"/>
</dbReference>
<comment type="caution">
    <text evidence="6">The sequence shown here is derived from an EMBL/GenBank/DDBJ whole genome shotgun (WGS) entry which is preliminary data.</text>
</comment>
<keyword evidence="4" id="KW-0812">Transmembrane</keyword>
<feature type="domain" description="Peptidoglycan binding-like" evidence="5">
    <location>
        <begin position="144"/>
        <end position="194"/>
    </location>
</feature>
<name>A0A9W6HX42_9ACTN</name>
<dbReference type="PANTHER" id="PTHR32347">
    <property type="entry name" value="EFFLUX SYSTEM COMPONENT YKNX-RELATED"/>
    <property type="match status" value="1"/>
</dbReference>